<keyword evidence="1" id="KW-0862">Zinc</keyword>
<evidence type="ECO:0000256" key="1">
    <source>
        <dbReference type="PROSITE-ProRule" id="PRU00042"/>
    </source>
</evidence>
<dbReference type="PROSITE" id="PS00028">
    <property type="entry name" value="ZINC_FINGER_C2H2_1"/>
    <property type="match status" value="1"/>
</dbReference>
<dbReference type="GeneID" id="98145268"/>
<keyword evidence="1" id="KW-0479">Metal-binding</keyword>
<evidence type="ECO:0000256" key="2">
    <source>
        <dbReference type="SAM" id="MobiDB-lite"/>
    </source>
</evidence>
<proteinExistence type="predicted"/>
<evidence type="ECO:0000313" key="4">
    <source>
        <dbReference type="EMBL" id="KAL2863207.1"/>
    </source>
</evidence>
<feature type="compositionally biased region" description="Polar residues" evidence="2">
    <location>
        <begin position="92"/>
        <end position="128"/>
    </location>
</feature>
<organism evidence="4 5">
    <name type="scientific">Aspergillus lucknowensis</name>
    <dbReference type="NCBI Taxonomy" id="176173"/>
    <lineage>
        <taxon>Eukaryota</taxon>
        <taxon>Fungi</taxon>
        <taxon>Dikarya</taxon>
        <taxon>Ascomycota</taxon>
        <taxon>Pezizomycotina</taxon>
        <taxon>Eurotiomycetes</taxon>
        <taxon>Eurotiomycetidae</taxon>
        <taxon>Eurotiales</taxon>
        <taxon>Aspergillaceae</taxon>
        <taxon>Aspergillus</taxon>
        <taxon>Aspergillus subgen. Nidulantes</taxon>
    </lineage>
</organism>
<keyword evidence="1" id="KW-0863">Zinc-finger</keyword>
<name>A0ABR4LFR5_9EURO</name>
<evidence type="ECO:0000313" key="5">
    <source>
        <dbReference type="Proteomes" id="UP001610432"/>
    </source>
</evidence>
<keyword evidence="5" id="KW-1185">Reference proteome</keyword>
<feature type="region of interest" description="Disordered" evidence="2">
    <location>
        <begin position="268"/>
        <end position="289"/>
    </location>
</feature>
<dbReference type="RefSeq" id="XP_070882186.1">
    <property type="nucleotide sequence ID" value="XM_071030196.1"/>
</dbReference>
<dbReference type="InterPro" id="IPR013087">
    <property type="entry name" value="Znf_C2H2_type"/>
</dbReference>
<dbReference type="Proteomes" id="UP001610432">
    <property type="component" value="Unassembled WGS sequence"/>
</dbReference>
<evidence type="ECO:0000259" key="3">
    <source>
        <dbReference type="PROSITE" id="PS50157"/>
    </source>
</evidence>
<dbReference type="PROSITE" id="PS50157">
    <property type="entry name" value="ZINC_FINGER_C2H2_2"/>
    <property type="match status" value="1"/>
</dbReference>
<feature type="region of interest" description="Disordered" evidence="2">
    <location>
        <begin position="90"/>
        <end position="128"/>
    </location>
</feature>
<comment type="caution">
    <text evidence="4">The sequence shown here is derived from an EMBL/GenBank/DDBJ whole genome shotgun (WGS) entry which is preliminary data.</text>
</comment>
<dbReference type="EMBL" id="JBFXLQ010000055">
    <property type="protein sequence ID" value="KAL2863207.1"/>
    <property type="molecule type" value="Genomic_DNA"/>
</dbReference>
<reference evidence="4 5" key="1">
    <citation type="submission" date="2024-07" db="EMBL/GenBank/DDBJ databases">
        <title>Section-level genome sequencing and comparative genomics of Aspergillus sections Usti and Cavernicolus.</title>
        <authorList>
            <consortium name="Lawrence Berkeley National Laboratory"/>
            <person name="Nybo J.L."/>
            <person name="Vesth T.C."/>
            <person name="Theobald S."/>
            <person name="Frisvad J.C."/>
            <person name="Larsen T.O."/>
            <person name="Kjaerboelling I."/>
            <person name="Rothschild-Mancinelli K."/>
            <person name="Lyhne E.K."/>
            <person name="Kogle M.E."/>
            <person name="Barry K."/>
            <person name="Clum A."/>
            <person name="Na H."/>
            <person name="Ledsgaard L."/>
            <person name="Lin J."/>
            <person name="Lipzen A."/>
            <person name="Kuo A."/>
            <person name="Riley R."/>
            <person name="Mondo S."/>
            <person name="Labutti K."/>
            <person name="Haridas S."/>
            <person name="Pangalinan J."/>
            <person name="Salamov A.A."/>
            <person name="Simmons B.A."/>
            <person name="Magnuson J.K."/>
            <person name="Chen J."/>
            <person name="Drula E."/>
            <person name="Henrissat B."/>
            <person name="Wiebenga A."/>
            <person name="Lubbers R.J."/>
            <person name="Gomes A.C."/>
            <person name="Macurrencykelacurrency M.R."/>
            <person name="Stajich J."/>
            <person name="Grigoriev I.V."/>
            <person name="Mortensen U.H."/>
            <person name="De Vries R.P."/>
            <person name="Baker S.E."/>
            <person name="Andersen M.R."/>
        </authorList>
    </citation>
    <scope>NUCLEOTIDE SEQUENCE [LARGE SCALE GENOMIC DNA]</scope>
    <source>
        <strain evidence="4 5">CBS 449.75</strain>
    </source>
</reference>
<accession>A0ABR4LFR5</accession>
<feature type="domain" description="C2H2-type" evidence="3">
    <location>
        <begin position="156"/>
        <end position="179"/>
    </location>
</feature>
<protein>
    <recommendedName>
        <fullName evidence="3">C2H2-type domain-containing protein</fullName>
    </recommendedName>
</protein>
<gene>
    <name evidence="4" type="ORF">BJX67DRAFT_364452</name>
</gene>
<sequence length="289" mass="32172">MPTLLFSRGSKHKLWFTGYDWDLVFDNWICDPYGCAPSISDWLHPQIHDPLVHYAATLSEPHGSQEPCVPLPPSNLPTLDISASPQIDIDTPSFSETSSQPTLKRTNSSPESHNALTPKSGSVMSTPSVDLELKPRPIHRNLIPSHVDAATPLSPLLCKFCGETFQDEAVLLHHEARAHRYRCELGCPDKGFSTLRNRSRHYGSKAHEQSQILFQFGSCGGQFSGERRDNYLRHLKSCDKGYNLQYICGRDSNQTLDKAAHIDHVKACKGAAGRKRSSPTANSRNEEPS</sequence>
<dbReference type="SMART" id="SM00355">
    <property type="entry name" value="ZnF_C2H2"/>
    <property type="match status" value="2"/>
</dbReference>